<proteinExistence type="predicted"/>
<organism evidence="1 2">
    <name type="scientific">Panagrolaimus sp. ES5</name>
    <dbReference type="NCBI Taxonomy" id="591445"/>
    <lineage>
        <taxon>Eukaryota</taxon>
        <taxon>Metazoa</taxon>
        <taxon>Ecdysozoa</taxon>
        <taxon>Nematoda</taxon>
        <taxon>Chromadorea</taxon>
        <taxon>Rhabditida</taxon>
        <taxon>Tylenchina</taxon>
        <taxon>Panagrolaimomorpha</taxon>
        <taxon>Panagrolaimoidea</taxon>
        <taxon>Panagrolaimidae</taxon>
        <taxon>Panagrolaimus</taxon>
    </lineage>
</organism>
<sequence length="145" mass="16684">MHTTQFYVHNPSWNNITKFADCIFGSIQISLPSLGKYACEPGTLVSLVAIQKTDFVVDKIVPQKGMKNFTIGLHKSDIDGLWKWWGYNNTEYLAVQPFNPKPEDKYAHEWNNRGFNWKIETNLDEPMPFVCQIQACDSSYICDLS</sequence>
<name>A0AC34G3M4_9BILA</name>
<accession>A0AC34G3M4</accession>
<evidence type="ECO:0000313" key="2">
    <source>
        <dbReference type="WBParaSite" id="ES5_v2.g24269.t1"/>
    </source>
</evidence>
<dbReference type="WBParaSite" id="ES5_v2.g24269.t1">
    <property type="protein sequence ID" value="ES5_v2.g24269.t1"/>
    <property type="gene ID" value="ES5_v2.g24269"/>
</dbReference>
<evidence type="ECO:0000313" key="1">
    <source>
        <dbReference type="Proteomes" id="UP000887579"/>
    </source>
</evidence>
<reference evidence="2" key="1">
    <citation type="submission" date="2022-11" db="UniProtKB">
        <authorList>
            <consortium name="WormBaseParasite"/>
        </authorList>
    </citation>
    <scope>IDENTIFICATION</scope>
</reference>
<dbReference type="Proteomes" id="UP000887579">
    <property type="component" value="Unplaced"/>
</dbReference>
<protein>
    <submittedName>
        <fullName evidence="2">Uncharacterized protein</fullName>
    </submittedName>
</protein>